<evidence type="ECO:0000313" key="2">
    <source>
        <dbReference type="EMBL" id="EMF80272.1"/>
    </source>
</evidence>
<evidence type="ECO:0000313" key="3">
    <source>
        <dbReference type="Proteomes" id="UP000011770"/>
    </source>
</evidence>
<gene>
    <name evidence="2" type="ORF">LEP1GSC188_2537</name>
</gene>
<dbReference type="EMBL" id="AHOR02000061">
    <property type="protein sequence ID" value="EMF80272.1"/>
    <property type="molecule type" value="Genomic_DNA"/>
</dbReference>
<reference evidence="2 3" key="1">
    <citation type="submission" date="2013-01" db="EMBL/GenBank/DDBJ databases">
        <authorList>
            <person name="Harkins D.M."/>
            <person name="Durkin A.S."/>
            <person name="Brinkac L.M."/>
            <person name="Haft D.H."/>
            <person name="Selengut J.D."/>
            <person name="Sanka R."/>
            <person name="DePew J."/>
            <person name="Purushe J."/>
            <person name="Tulsiani S.M."/>
            <person name="Graham G.C."/>
            <person name="Burns M.-A."/>
            <person name="Dohnt M.F."/>
            <person name="Smythe L.D."/>
            <person name="McKay D.B."/>
            <person name="Craig S.B."/>
            <person name="Vinetz J.M."/>
            <person name="Sutton G.G."/>
            <person name="Nierman W.C."/>
            <person name="Fouts D.E."/>
        </authorList>
    </citation>
    <scope>NUCLEOTIDE SEQUENCE [LARGE SCALE GENOMIC DNA]</scope>
    <source>
        <strain evidence="2 3">LT2116</strain>
    </source>
</reference>
<organism evidence="2 3">
    <name type="scientific">Leptospira weilii serovar Topaz str. LT2116</name>
    <dbReference type="NCBI Taxonomy" id="1088540"/>
    <lineage>
        <taxon>Bacteria</taxon>
        <taxon>Pseudomonadati</taxon>
        <taxon>Spirochaetota</taxon>
        <taxon>Spirochaetia</taxon>
        <taxon>Leptospirales</taxon>
        <taxon>Leptospiraceae</taxon>
        <taxon>Leptospira</taxon>
    </lineage>
</organism>
<dbReference type="Proteomes" id="UP000011770">
    <property type="component" value="Unassembled WGS sequence"/>
</dbReference>
<feature type="compositionally biased region" description="Basic and acidic residues" evidence="1">
    <location>
        <begin position="1"/>
        <end position="19"/>
    </location>
</feature>
<proteinExistence type="predicted"/>
<evidence type="ECO:0000256" key="1">
    <source>
        <dbReference type="SAM" id="MobiDB-lite"/>
    </source>
</evidence>
<comment type="caution">
    <text evidence="2">The sequence shown here is derived from an EMBL/GenBank/DDBJ whole genome shotgun (WGS) entry which is preliminary data.</text>
</comment>
<feature type="region of interest" description="Disordered" evidence="1">
    <location>
        <begin position="1"/>
        <end position="30"/>
    </location>
</feature>
<name>M3FIH5_9LEPT</name>
<dbReference type="AlphaFoldDB" id="M3FIH5"/>
<protein>
    <submittedName>
        <fullName evidence="2">Uncharacterized protein</fullName>
    </submittedName>
</protein>
<sequence>MTTIKRYSEALQEGRDRNETQSAKKLGPFDRRPKGRQVYYKFFMYAKFRANRVYKDDFFL</sequence>
<accession>M3FIH5</accession>